<name>A0ABV9RHM0_9PSEU</name>
<gene>
    <name evidence="2" type="ORF">ACFPEL_14765</name>
</gene>
<protein>
    <submittedName>
        <fullName evidence="2">NAD(P)H-binding protein</fullName>
    </submittedName>
</protein>
<organism evidence="2 3">
    <name type="scientific">Actinomycetospora chibensis</name>
    <dbReference type="NCBI Taxonomy" id="663606"/>
    <lineage>
        <taxon>Bacteria</taxon>
        <taxon>Bacillati</taxon>
        <taxon>Actinomycetota</taxon>
        <taxon>Actinomycetes</taxon>
        <taxon>Pseudonocardiales</taxon>
        <taxon>Pseudonocardiaceae</taxon>
        <taxon>Actinomycetospora</taxon>
    </lineage>
</organism>
<proteinExistence type="predicted"/>
<dbReference type="InterPro" id="IPR016040">
    <property type="entry name" value="NAD(P)-bd_dom"/>
</dbReference>
<dbReference type="InterPro" id="IPR051604">
    <property type="entry name" value="Ergot_Alk_Oxidoreductase"/>
</dbReference>
<evidence type="ECO:0000259" key="1">
    <source>
        <dbReference type="Pfam" id="PF13460"/>
    </source>
</evidence>
<accession>A0ABV9RHM0</accession>
<dbReference type="InterPro" id="IPR036291">
    <property type="entry name" value="NAD(P)-bd_dom_sf"/>
</dbReference>
<reference evidence="3" key="1">
    <citation type="journal article" date="2019" name="Int. J. Syst. Evol. Microbiol.">
        <title>The Global Catalogue of Microorganisms (GCM) 10K type strain sequencing project: providing services to taxonomists for standard genome sequencing and annotation.</title>
        <authorList>
            <consortium name="The Broad Institute Genomics Platform"/>
            <consortium name="The Broad Institute Genome Sequencing Center for Infectious Disease"/>
            <person name="Wu L."/>
            <person name="Ma J."/>
        </authorList>
    </citation>
    <scope>NUCLEOTIDE SEQUENCE [LARGE SCALE GENOMIC DNA]</scope>
    <source>
        <strain evidence="3">CCUG 50347</strain>
    </source>
</reference>
<dbReference type="SUPFAM" id="SSF51735">
    <property type="entry name" value="NAD(P)-binding Rossmann-fold domains"/>
    <property type="match status" value="1"/>
</dbReference>
<dbReference type="PANTHER" id="PTHR43162">
    <property type="match status" value="1"/>
</dbReference>
<dbReference type="Proteomes" id="UP001595909">
    <property type="component" value="Unassembled WGS sequence"/>
</dbReference>
<dbReference type="EMBL" id="JBHSIM010000032">
    <property type="protein sequence ID" value="MFC4833674.1"/>
    <property type="molecule type" value="Genomic_DNA"/>
</dbReference>
<feature type="domain" description="NAD(P)-binding" evidence="1">
    <location>
        <begin position="7"/>
        <end position="106"/>
    </location>
</feature>
<dbReference type="Gene3D" id="3.40.50.720">
    <property type="entry name" value="NAD(P)-binding Rossmann-like Domain"/>
    <property type="match status" value="1"/>
</dbReference>
<dbReference type="Pfam" id="PF13460">
    <property type="entry name" value="NAD_binding_10"/>
    <property type="match status" value="1"/>
</dbReference>
<evidence type="ECO:0000313" key="2">
    <source>
        <dbReference type="EMBL" id="MFC4833674.1"/>
    </source>
</evidence>
<sequence>MTILVTGASGTVGRSLVTQLLAAGHGVRALSRDPERAALPAGAEVVRGDITDAAGLARVLDGVEAAHLITFGGDGYEALENGPEIVAALRTAGVGRVSVLGGWDTSTLEPALDAAGVPWALLSPVEFMANTLDHAEAIRAGGEVRVYDGGRTSAAVHEADIAAVALAVLTGAAPTGRRYMLTGGEAVTLEQKLAAVSEALGRPVTLTRLSEDQARADLAVAGLPPEAVEFTIALENDPPPVGSIPVDTVREVTGRPPRTFAEWARDHVDAFRAHAPV</sequence>
<comment type="caution">
    <text evidence="2">The sequence shown here is derived from an EMBL/GenBank/DDBJ whole genome shotgun (WGS) entry which is preliminary data.</text>
</comment>
<dbReference type="PANTHER" id="PTHR43162:SF1">
    <property type="entry name" value="PRESTALK A DIFFERENTIATION PROTEIN A"/>
    <property type="match status" value="1"/>
</dbReference>
<evidence type="ECO:0000313" key="3">
    <source>
        <dbReference type="Proteomes" id="UP001595909"/>
    </source>
</evidence>
<keyword evidence="3" id="KW-1185">Reference proteome</keyword>
<dbReference type="RefSeq" id="WP_274191708.1">
    <property type="nucleotide sequence ID" value="NZ_BAABHN010000032.1"/>
</dbReference>